<evidence type="ECO:0000313" key="3">
    <source>
        <dbReference type="Proteomes" id="UP001295740"/>
    </source>
</evidence>
<comment type="caution">
    <text evidence="2">The sequence shown here is derived from an EMBL/GenBank/DDBJ whole genome shotgun (WGS) entry which is preliminary data.</text>
</comment>
<gene>
    <name evidence="2" type="ORF">KHLLAP_LOCUS5058</name>
</gene>
<organism evidence="2 3">
    <name type="scientific">Anthostomella pinea</name>
    <dbReference type="NCBI Taxonomy" id="933095"/>
    <lineage>
        <taxon>Eukaryota</taxon>
        <taxon>Fungi</taxon>
        <taxon>Dikarya</taxon>
        <taxon>Ascomycota</taxon>
        <taxon>Pezizomycotina</taxon>
        <taxon>Sordariomycetes</taxon>
        <taxon>Xylariomycetidae</taxon>
        <taxon>Xylariales</taxon>
        <taxon>Xylariaceae</taxon>
        <taxon>Anthostomella</taxon>
    </lineage>
</organism>
<name>A0AAI8YH26_9PEZI</name>
<dbReference type="AlphaFoldDB" id="A0AAI8YH26"/>
<dbReference type="EMBL" id="CAUWAG010000006">
    <property type="protein sequence ID" value="CAJ2504590.1"/>
    <property type="molecule type" value="Genomic_DNA"/>
</dbReference>
<evidence type="ECO:0000313" key="2">
    <source>
        <dbReference type="EMBL" id="CAJ2504590.1"/>
    </source>
</evidence>
<protein>
    <submittedName>
        <fullName evidence="2">Uu.00g119840.m01.CDS01</fullName>
    </submittedName>
</protein>
<feature type="region of interest" description="Disordered" evidence="1">
    <location>
        <begin position="53"/>
        <end position="76"/>
    </location>
</feature>
<proteinExistence type="predicted"/>
<keyword evidence="3" id="KW-1185">Reference proteome</keyword>
<sequence length="92" mass="9990">MKIMVSMDKQITQQKAVLDTAQVKLDQKLGRYQEYFHSLAANTESTVTLAPAPQATVEDTRPETVPNKVVGELSPGTMDPYNKGDVVLGAIA</sequence>
<reference evidence="2" key="1">
    <citation type="submission" date="2023-10" db="EMBL/GenBank/DDBJ databases">
        <authorList>
            <person name="Hackl T."/>
        </authorList>
    </citation>
    <scope>NUCLEOTIDE SEQUENCE</scope>
</reference>
<accession>A0AAI8YH26</accession>
<dbReference type="Proteomes" id="UP001295740">
    <property type="component" value="Unassembled WGS sequence"/>
</dbReference>
<evidence type="ECO:0000256" key="1">
    <source>
        <dbReference type="SAM" id="MobiDB-lite"/>
    </source>
</evidence>